<gene>
    <name evidence="5" type="ORF">IAG42_20250</name>
</gene>
<dbReference type="SUPFAM" id="SSF46689">
    <property type="entry name" value="Homeodomain-like"/>
    <property type="match status" value="1"/>
</dbReference>
<feature type="region of interest" description="Disordered" evidence="3">
    <location>
        <begin position="39"/>
        <end position="63"/>
    </location>
</feature>
<evidence type="ECO:0000256" key="1">
    <source>
        <dbReference type="ARBA" id="ARBA00023125"/>
    </source>
</evidence>
<reference evidence="5 6" key="1">
    <citation type="submission" date="2020-09" db="EMBL/GenBank/DDBJ databases">
        <title>A novel species.</title>
        <authorList>
            <person name="Gao J."/>
        </authorList>
    </citation>
    <scope>NUCLEOTIDE SEQUENCE [LARGE SCALE GENOMIC DNA]</scope>
    <source>
        <strain evidence="5 6">CRXT-Y-14</strain>
    </source>
</reference>
<evidence type="ECO:0000313" key="5">
    <source>
        <dbReference type="EMBL" id="QNS08843.1"/>
    </source>
</evidence>
<name>A0A7H1BJD8_9ACTN</name>
<dbReference type="PANTHER" id="PTHR30055:SF226">
    <property type="entry name" value="HTH-TYPE TRANSCRIPTIONAL REGULATOR PKSA"/>
    <property type="match status" value="1"/>
</dbReference>
<keyword evidence="1 2" id="KW-0238">DNA-binding</keyword>
<accession>A0A7H1BJD8</accession>
<dbReference type="InterPro" id="IPR009057">
    <property type="entry name" value="Homeodomain-like_sf"/>
</dbReference>
<feature type="compositionally biased region" description="Polar residues" evidence="3">
    <location>
        <begin position="39"/>
        <end position="52"/>
    </location>
</feature>
<dbReference type="GO" id="GO:0003700">
    <property type="term" value="F:DNA-binding transcription factor activity"/>
    <property type="evidence" value="ECO:0007669"/>
    <property type="project" value="TreeGrafter"/>
</dbReference>
<proteinExistence type="predicted"/>
<dbReference type="GO" id="GO:0000976">
    <property type="term" value="F:transcription cis-regulatory region binding"/>
    <property type="evidence" value="ECO:0007669"/>
    <property type="project" value="TreeGrafter"/>
</dbReference>
<dbReference type="KEGG" id="sxn:IAG42_20250"/>
<feature type="domain" description="HTH tetR-type" evidence="4">
    <location>
        <begin position="124"/>
        <end position="184"/>
    </location>
</feature>
<sequence length="319" mass="35011">MRIASLRTARSRAKDAGAVHGARDDRRRIIRHRCSPDTRLQGTLSHVSNTDEPSSPQPPVPPEITDAALRVAAARGVPVADVTLREIAHEADISRSTLMRRLGGTRSALEEALRAAGIEPGTQKPVRERAIDAAATLISEQGLVMVTFERVAAAAGCSVHSLYAAFGGRDELLHAVFERYSPVVDVEELLKGPRADLETTVRRVYGLFVTALDREPRVLAAFFAEVFARPGADPGIHALFQRIFPRMLGAVGTWLDDEVTAGRVRDLPRILLIQQMTSPIVLHYLLRPSFAQLPDVELPPQQVAIETFTQTFLRAVRTD</sequence>
<dbReference type="PANTHER" id="PTHR30055">
    <property type="entry name" value="HTH-TYPE TRANSCRIPTIONAL REGULATOR RUTR"/>
    <property type="match status" value="1"/>
</dbReference>
<dbReference type="PRINTS" id="PR00455">
    <property type="entry name" value="HTHTETR"/>
</dbReference>
<protein>
    <submittedName>
        <fullName evidence="5">TetR family transcriptional regulator</fullName>
    </submittedName>
</protein>
<dbReference type="InterPro" id="IPR001647">
    <property type="entry name" value="HTH_TetR"/>
</dbReference>
<dbReference type="Proteomes" id="UP000516428">
    <property type="component" value="Chromosome"/>
</dbReference>
<evidence type="ECO:0000259" key="4">
    <source>
        <dbReference type="PROSITE" id="PS50977"/>
    </source>
</evidence>
<feature type="region of interest" description="Disordered" evidence="3">
    <location>
        <begin position="1"/>
        <end position="24"/>
    </location>
</feature>
<feature type="DNA-binding region" description="H-T-H motif" evidence="2">
    <location>
        <begin position="147"/>
        <end position="166"/>
    </location>
</feature>
<evidence type="ECO:0000256" key="2">
    <source>
        <dbReference type="PROSITE-ProRule" id="PRU00335"/>
    </source>
</evidence>
<evidence type="ECO:0000256" key="3">
    <source>
        <dbReference type="SAM" id="MobiDB-lite"/>
    </source>
</evidence>
<dbReference type="PROSITE" id="PS50977">
    <property type="entry name" value="HTH_TETR_2"/>
    <property type="match status" value="1"/>
</dbReference>
<evidence type="ECO:0000313" key="6">
    <source>
        <dbReference type="Proteomes" id="UP000516428"/>
    </source>
</evidence>
<dbReference type="Pfam" id="PF00440">
    <property type="entry name" value="TetR_N"/>
    <property type="match status" value="1"/>
</dbReference>
<organism evidence="5 6">
    <name type="scientific">Streptomyces xanthii</name>
    <dbReference type="NCBI Taxonomy" id="2768069"/>
    <lineage>
        <taxon>Bacteria</taxon>
        <taxon>Bacillati</taxon>
        <taxon>Actinomycetota</taxon>
        <taxon>Actinomycetes</taxon>
        <taxon>Kitasatosporales</taxon>
        <taxon>Streptomycetaceae</taxon>
        <taxon>Streptomyces</taxon>
    </lineage>
</organism>
<dbReference type="AlphaFoldDB" id="A0A7H1BJD8"/>
<dbReference type="InterPro" id="IPR050109">
    <property type="entry name" value="HTH-type_TetR-like_transc_reg"/>
</dbReference>
<dbReference type="EMBL" id="CP061281">
    <property type="protein sequence ID" value="QNS08843.1"/>
    <property type="molecule type" value="Genomic_DNA"/>
</dbReference>
<dbReference type="Gene3D" id="1.10.357.10">
    <property type="entry name" value="Tetracycline Repressor, domain 2"/>
    <property type="match status" value="2"/>
</dbReference>
<keyword evidence="6" id="KW-1185">Reference proteome</keyword>
<feature type="compositionally biased region" description="Basic and acidic residues" evidence="3">
    <location>
        <begin position="12"/>
        <end position="24"/>
    </location>
</feature>